<dbReference type="InterPro" id="IPR010869">
    <property type="entry name" value="DUF1501"/>
</dbReference>
<organism evidence="1 2">
    <name type="scientific">Pontiella agarivorans</name>
    <dbReference type="NCBI Taxonomy" id="3038953"/>
    <lineage>
        <taxon>Bacteria</taxon>
        <taxon>Pseudomonadati</taxon>
        <taxon>Kiritimatiellota</taxon>
        <taxon>Kiritimatiellia</taxon>
        <taxon>Kiritimatiellales</taxon>
        <taxon>Pontiellaceae</taxon>
        <taxon>Pontiella</taxon>
    </lineage>
</organism>
<dbReference type="PANTHER" id="PTHR43737:SF1">
    <property type="entry name" value="DUF1501 DOMAIN-CONTAINING PROTEIN"/>
    <property type="match status" value="1"/>
</dbReference>
<accession>A0ABU5MZY6</accession>
<sequence>MKRREFIYTTAFGGTITLSASSLYANTSSVSDPVTVIIQLAGGNDGLNTVIPIDNDHYYNARPKLGIKPAAALKLNNTTGLHPNLGGFRTLYETGQLAIVEGVGYPDPNRSHFRSTEIWHTGSDSDTVEQYGWLGRYFDRYCAGQPASVGLAVGKQNPQAFSAAMPTGVTFSDPRRLAVKKARGDEELMRSMMGMDDDDEMSGGSIGALSGGGGTPATGTLDPLAYLEKTATEARISAQQIDTILKKVKPQRNYPQSRFAQELKVVSQLIRGGMPSKVYYLSRGGFDTHTNQAGAHANLMKEISEALLEFNIELENTGHNRRVAVMVYSEFGRRVKENASGGTDHGVAAPVFIMGGSVKGGFYGKRPGLAPDKLIKGDLAHTTDYRCIYATLLEKHMGVDSTPVLLKKFQPLEFI</sequence>
<comment type="caution">
    <text evidence="1">The sequence shown here is derived from an EMBL/GenBank/DDBJ whole genome shotgun (WGS) entry which is preliminary data.</text>
</comment>
<evidence type="ECO:0000313" key="2">
    <source>
        <dbReference type="Proteomes" id="UP001290861"/>
    </source>
</evidence>
<gene>
    <name evidence="1" type="ORF">P9H32_14070</name>
</gene>
<proteinExistence type="predicted"/>
<dbReference type="Proteomes" id="UP001290861">
    <property type="component" value="Unassembled WGS sequence"/>
</dbReference>
<reference evidence="1 2" key="1">
    <citation type="journal article" date="2024" name="Appl. Environ. Microbiol.">
        <title>Pontiella agarivorans sp. nov., a novel marine anaerobic bacterium capable of degrading macroalgal polysaccharides and fixing nitrogen.</title>
        <authorList>
            <person name="Liu N."/>
            <person name="Kivenson V."/>
            <person name="Peng X."/>
            <person name="Cui Z."/>
            <person name="Lankiewicz T.S."/>
            <person name="Gosselin K.M."/>
            <person name="English C.J."/>
            <person name="Blair E.M."/>
            <person name="O'Malley M.A."/>
            <person name="Valentine D.L."/>
        </authorList>
    </citation>
    <scope>NUCLEOTIDE SEQUENCE [LARGE SCALE GENOMIC DNA]</scope>
    <source>
        <strain evidence="1 2">NLcol2</strain>
    </source>
</reference>
<dbReference type="RefSeq" id="WP_322609533.1">
    <property type="nucleotide sequence ID" value="NZ_JARVCO010000012.1"/>
</dbReference>
<name>A0ABU5MZY6_9BACT</name>
<dbReference type="EMBL" id="JARVCO010000012">
    <property type="protein sequence ID" value="MDZ8119751.1"/>
    <property type="molecule type" value="Genomic_DNA"/>
</dbReference>
<protein>
    <submittedName>
        <fullName evidence="1">DUF1501 domain-containing protein</fullName>
    </submittedName>
</protein>
<keyword evidence="2" id="KW-1185">Reference proteome</keyword>
<dbReference type="PANTHER" id="PTHR43737">
    <property type="entry name" value="BLL7424 PROTEIN"/>
    <property type="match status" value="1"/>
</dbReference>
<evidence type="ECO:0000313" key="1">
    <source>
        <dbReference type="EMBL" id="MDZ8119751.1"/>
    </source>
</evidence>
<dbReference type="Pfam" id="PF07394">
    <property type="entry name" value="DUF1501"/>
    <property type="match status" value="1"/>
</dbReference>